<proteinExistence type="predicted"/>
<evidence type="ECO:0000256" key="1">
    <source>
        <dbReference type="SAM" id="Phobius"/>
    </source>
</evidence>
<comment type="caution">
    <text evidence="2">The sequence shown here is derived from an EMBL/GenBank/DDBJ whole genome shotgun (WGS) entry which is preliminary data.</text>
</comment>
<dbReference type="EMBL" id="JANX01000330">
    <property type="protein sequence ID" value="KGM32359.1"/>
    <property type="molecule type" value="Genomic_DNA"/>
</dbReference>
<dbReference type="Proteomes" id="UP000029995">
    <property type="component" value="Unassembled WGS sequence"/>
</dbReference>
<accession>A0A0A0D2U0</accession>
<feature type="transmembrane region" description="Helical" evidence="1">
    <location>
        <begin position="20"/>
        <end position="40"/>
    </location>
</feature>
<keyword evidence="1" id="KW-0812">Transmembrane</keyword>
<dbReference type="RefSeq" id="WP_034843655.1">
    <property type="nucleotide sequence ID" value="NZ_JANX01000330.1"/>
</dbReference>
<organism evidence="2 3">
    <name type="scientific">Inquilinus limosus MP06</name>
    <dbReference type="NCBI Taxonomy" id="1398085"/>
    <lineage>
        <taxon>Bacteria</taxon>
        <taxon>Pseudomonadati</taxon>
        <taxon>Pseudomonadota</taxon>
        <taxon>Alphaproteobacteria</taxon>
        <taxon>Rhodospirillales</taxon>
        <taxon>Rhodospirillaceae</taxon>
        <taxon>Inquilinus</taxon>
    </lineage>
</organism>
<protein>
    <submittedName>
        <fullName evidence="2">Membrane protein</fullName>
    </submittedName>
</protein>
<sequence>MTAVRTVLAELIGLFIDDGALALAAVALIAAVAAAVRWAGLPGLDGALLILFGCLLILAESLARAARTKRRGGG</sequence>
<dbReference type="AlphaFoldDB" id="A0A0A0D2U0"/>
<evidence type="ECO:0000313" key="3">
    <source>
        <dbReference type="Proteomes" id="UP000029995"/>
    </source>
</evidence>
<name>A0A0A0D2U0_9PROT</name>
<keyword evidence="1" id="KW-1133">Transmembrane helix</keyword>
<keyword evidence="1" id="KW-0472">Membrane</keyword>
<evidence type="ECO:0000313" key="2">
    <source>
        <dbReference type="EMBL" id="KGM32359.1"/>
    </source>
</evidence>
<reference evidence="2 3" key="1">
    <citation type="submission" date="2014-01" db="EMBL/GenBank/DDBJ databases">
        <title>Genome sequence determination for a cystic fibrosis isolate, Inquilinus limosus.</title>
        <authorList>
            <person name="Pino M."/>
            <person name="Di Conza J."/>
            <person name="Gutkind G."/>
        </authorList>
    </citation>
    <scope>NUCLEOTIDE SEQUENCE [LARGE SCALE GENOMIC DNA]</scope>
    <source>
        <strain evidence="2 3">MP06</strain>
    </source>
</reference>
<feature type="transmembrane region" description="Helical" evidence="1">
    <location>
        <begin position="46"/>
        <end position="63"/>
    </location>
</feature>
<gene>
    <name evidence="2" type="ORF">P409_21875</name>
</gene>